<evidence type="ECO:0000313" key="1">
    <source>
        <dbReference type="EMBL" id="CAJ1049916.1"/>
    </source>
</evidence>
<organism evidence="1 2">
    <name type="scientific">Xyrichtys novacula</name>
    <name type="common">Pearly razorfish</name>
    <name type="synonym">Hemipteronotus novacula</name>
    <dbReference type="NCBI Taxonomy" id="13765"/>
    <lineage>
        <taxon>Eukaryota</taxon>
        <taxon>Metazoa</taxon>
        <taxon>Chordata</taxon>
        <taxon>Craniata</taxon>
        <taxon>Vertebrata</taxon>
        <taxon>Euteleostomi</taxon>
        <taxon>Actinopterygii</taxon>
        <taxon>Neopterygii</taxon>
        <taxon>Teleostei</taxon>
        <taxon>Neoteleostei</taxon>
        <taxon>Acanthomorphata</taxon>
        <taxon>Eupercaria</taxon>
        <taxon>Labriformes</taxon>
        <taxon>Labridae</taxon>
        <taxon>Xyrichtys</taxon>
    </lineage>
</organism>
<evidence type="ECO:0000313" key="2">
    <source>
        <dbReference type="Proteomes" id="UP001178508"/>
    </source>
</evidence>
<gene>
    <name evidence="1" type="ORF">XNOV1_A037447</name>
</gene>
<sequence length="140" mass="15975">MIMADFILENNKLFQPQSDSVFQEFSRKKTNSQIKKPGQTLTPESGTFSKLETGEFIHLHALLGQTQTLVDFVKDELTWSDCIFPFCSVHVPLKTFVQKPISSLFPCRSTQQRTGCFCALFSYTLCARHTHSTHISVQLR</sequence>
<protein>
    <submittedName>
        <fullName evidence="1">Uncharacterized protein</fullName>
    </submittedName>
</protein>
<proteinExistence type="predicted"/>
<reference evidence="1" key="1">
    <citation type="submission" date="2023-08" db="EMBL/GenBank/DDBJ databases">
        <authorList>
            <person name="Alioto T."/>
            <person name="Alioto T."/>
            <person name="Gomez Garrido J."/>
        </authorList>
    </citation>
    <scope>NUCLEOTIDE SEQUENCE</scope>
</reference>
<keyword evidence="2" id="KW-1185">Reference proteome</keyword>
<accession>A0AAV1EME4</accession>
<dbReference type="EMBL" id="OY660864">
    <property type="protein sequence ID" value="CAJ1049916.1"/>
    <property type="molecule type" value="Genomic_DNA"/>
</dbReference>
<name>A0AAV1EME4_XYRNO</name>
<dbReference type="Proteomes" id="UP001178508">
    <property type="component" value="Chromosome 1"/>
</dbReference>
<dbReference type="AlphaFoldDB" id="A0AAV1EME4"/>